<keyword evidence="3" id="KW-1185">Reference proteome</keyword>
<protein>
    <recommendedName>
        <fullName evidence="1">Protein kinase domain-containing protein</fullName>
    </recommendedName>
</protein>
<evidence type="ECO:0000259" key="1">
    <source>
        <dbReference type="PROSITE" id="PS50011"/>
    </source>
</evidence>
<dbReference type="InterPro" id="IPR000719">
    <property type="entry name" value="Prot_kinase_dom"/>
</dbReference>
<dbReference type="InterPro" id="IPR011009">
    <property type="entry name" value="Kinase-like_dom_sf"/>
</dbReference>
<organism evidence="2 3">
    <name type="scientific">Penicillium cinerascens</name>
    <dbReference type="NCBI Taxonomy" id="70096"/>
    <lineage>
        <taxon>Eukaryota</taxon>
        <taxon>Fungi</taxon>
        <taxon>Dikarya</taxon>
        <taxon>Ascomycota</taxon>
        <taxon>Pezizomycotina</taxon>
        <taxon>Eurotiomycetes</taxon>
        <taxon>Eurotiomycetidae</taxon>
        <taxon>Eurotiales</taxon>
        <taxon>Aspergillaceae</taxon>
        <taxon>Penicillium</taxon>
    </lineage>
</organism>
<dbReference type="GeneID" id="83181669"/>
<dbReference type="OrthoDB" id="4185642at2759"/>
<dbReference type="PROSITE" id="PS50011">
    <property type="entry name" value="PROTEIN_KINASE_DOM"/>
    <property type="match status" value="1"/>
</dbReference>
<dbReference type="Proteomes" id="UP001150904">
    <property type="component" value="Unassembled WGS sequence"/>
</dbReference>
<evidence type="ECO:0000313" key="3">
    <source>
        <dbReference type="Proteomes" id="UP001150904"/>
    </source>
</evidence>
<reference evidence="2" key="1">
    <citation type="submission" date="2022-12" db="EMBL/GenBank/DDBJ databases">
        <authorList>
            <person name="Petersen C."/>
        </authorList>
    </citation>
    <scope>NUCLEOTIDE SEQUENCE</scope>
    <source>
        <strain evidence="2">IBT 15544</strain>
    </source>
</reference>
<feature type="domain" description="Protein kinase" evidence="1">
    <location>
        <begin position="1"/>
        <end position="125"/>
    </location>
</feature>
<sequence>MFLGDKLPPNAVLIEYVPHVQPIDLSNFSPQYLHELRLILDDIHLTGVLHGDPKPRNMMISRDQSRVLWIDFDSAQTFSESLTPRQKTWIEEENEMMDYFVKALAQDYEEGELRQAYSYYYEWYV</sequence>
<dbReference type="InterPro" id="IPR009330">
    <property type="entry name" value="LipoPS_heptP_kinase"/>
</dbReference>
<dbReference type="SUPFAM" id="SSF56112">
    <property type="entry name" value="Protein kinase-like (PK-like)"/>
    <property type="match status" value="1"/>
</dbReference>
<dbReference type="AlphaFoldDB" id="A0A9W9MDV4"/>
<comment type="caution">
    <text evidence="2">The sequence shown here is derived from an EMBL/GenBank/DDBJ whole genome shotgun (WGS) entry which is preliminary data.</text>
</comment>
<dbReference type="Pfam" id="PF06176">
    <property type="entry name" value="WaaY"/>
    <property type="match status" value="1"/>
</dbReference>
<dbReference type="EMBL" id="JAPQKR010000014">
    <property type="protein sequence ID" value="KAJ5198189.1"/>
    <property type="molecule type" value="Genomic_DNA"/>
</dbReference>
<reference evidence="2" key="2">
    <citation type="journal article" date="2023" name="IMA Fungus">
        <title>Comparative genomic study of the Penicillium genus elucidates a diverse pangenome and 15 lateral gene transfer events.</title>
        <authorList>
            <person name="Petersen C."/>
            <person name="Sorensen T."/>
            <person name="Nielsen M.R."/>
            <person name="Sondergaard T.E."/>
            <person name="Sorensen J.L."/>
            <person name="Fitzpatrick D.A."/>
            <person name="Frisvad J.C."/>
            <person name="Nielsen K.L."/>
        </authorList>
    </citation>
    <scope>NUCLEOTIDE SEQUENCE</scope>
    <source>
        <strain evidence="2">IBT 15544</strain>
    </source>
</reference>
<name>A0A9W9MDV4_9EURO</name>
<dbReference type="RefSeq" id="XP_058306617.1">
    <property type="nucleotide sequence ID" value="XM_058454368.1"/>
</dbReference>
<gene>
    <name evidence="2" type="ORF">N7498_007306</name>
</gene>
<accession>A0A9W9MDV4</accession>
<dbReference type="Gene3D" id="1.10.510.10">
    <property type="entry name" value="Transferase(Phosphotransferase) domain 1"/>
    <property type="match status" value="1"/>
</dbReference>
<evidence type="ECO:0000313" key="2">
    <source>
        <dbReference type="EMBL" id="KAJ5198189.1"/>
    </source>
</evidence>
<dbReference type="GO" id="GO:0004672">
    <property type="term" value="F:protein kinase activity"/>
    <property type="evidence" value="ECO:0007669"/>
    <property type="project" value="InterPro"/>
</dbReference>
<proteinExistence type="predicted"/>
<dbReference type="GO" id="GO:0005524">
    <property type="term" value="F:ATP binding"/>
    <property type="evidence" value="ECO:0007669"/>
    <property type="project" value="InterPro"/>
</dbReference>